<feature type="transmembrane region" description="Helical" evidence="7">
    <location>
        <begin position="139"/>
        <end position="161"/>
    </location>
</feature>
<dbReference type="Pfam" id="PF00664">
    <property type="entry name" value="ABC_membrane"/>
    <property type="match status" value="1"/>
</dbReference>
<keyword evidence="5 7" id="KW-1133">Transmembrane helix</keyword>
<feature type="transmembrane region" description="Helical" evidence="7">
    <location>
        <begin position="287"/>
        <end position="314"/>
    </location>
</feature>
<dbReference type="InterPro" id="IPR003593">
    <property type="entry name" value="AAA+_ATPase"/>
</dbReference>
<feature type="transmembrane region" description="Helical" evidence="7">
    <location>
        <begin position="250"/>
        <end position="272"/>
    </location>
</feature>
<dbReference type="EMBL" id="JAJJML010000001">
    <property type="protein sequence ID" value="MCC9033103.1"/>
    <property type="molecule type" value="Genomic_DNA"/>
</dbReference>
<evidence type="ECO:0000256" key="1">
    <source>
        <dbReference type="ARBA" id="ARBA00004651"/>
    </source>
</evidence>
<dbReference type="Pfam" id="PF00005">
    <property type="entry name" value="ABC_tran"/>
    <property type="match status" value="1"/>
</dbReference>
<dbReference type="InterPro" id="IPR011527">
    <property type="entry name" value="ABC1_TM_dom"/>
</dbReference>
<evidence type="ECO:0000256" key="5">
    <source>
        <dbReference type="ARBA" id="ARBA00022989"/>
    </source>
</evidence>
<dbReference type="PROSITE" id="PS50893">
    <property type="entry name" value="ABC_TRANSPORTER_2"/>
    <property type="match status" value="1"/>
</dbReference>
<evidence type="ECO:0000259" key="9">
    <source>
        <dbReference type="PROSITE" id="PS50929"/>
    </source>
</evidence>
<keyword evidence="6 7" id="KW-0472">Membrane</keyword>
<dbReference type="GO" id="GO:0016887">
    <property type="term" value="F:ATP hydrolysis activity"/>
    <property type="evidence" value="ECO:0007669"/>
    <property type="project" value="InterPro"/>
</dbReference>
<evidence type="ECO:0000256" key="3">
    <source>
        <dbReference type="ARBA" id="ARBA00022741"/>
    </source>
</evidence>
<evidence type="ECO:0000313" key="11">
    <source>
        <dbReference type="Proteomes" id="UP001107960"/>
    </source>
</evidence>
<protein>
    <submittedName>
        <fullName evidence="10">ABC transporter ATP-binding protein/permease</fullName>
    </submittedName>
</protein>
<sequence length="557" mass="62157">MQNSNKRKDNMLNLFLELLKLVKPLTGYMCLAVSAGVIGFLMAIFIPIFGTYAMADIFGFKVPLSFNVLIILCFTFAALRGFLRYGEQLCNHFIAFTVLAILRDKIFSALRRLAPAKLENRDKGSLISMVTADVEIMEVFYAHTVSPMIIGGIVSVVMVLFIGSFHWIFGLIALSTYLFVGVFLPLYISKVGRKSGIMQRESFSKLNDYMYETLKGISEIFQFGVEKQRVDTISKIGSDLKKNQRKLKKYGFQTSLINGFAMVFFPALILIFGGKLYQTDQIDFPSMIIPVIALLSSFGPVLALSNVANTLLLVSASGKRIIDLINEQPEVNEITNGSDIIFNKLECDNISFSYQKENILNGLSLNLEQNKILSINGKSGSGKSTLLKLMMRFWETDSGTIKISNENINHINTSSLRINQSYLTQNPILLDDTIAENIRIGNYNADLEDIKNAAKKASVDEFINKLENGYDTRVGELGDRLSAGEKQRISLARLFLHDAPLLLLDEPTSNIDSLNEGIILKSLKDASADKTIILVTHRTSTKGIAEEYLNMSEIRKS</sequence>
<dbReference type="GO" id="GO:0005524">
    <property type="term" value="F:ATP binding"/>
    <property type="evidence" value="ECO:0007669"/>
    <property type="project" value="UniProtKB-KW"/>
</dbReference>
<dbReference type="SUPFAM" id="SSF52540">
    <property type="entry name" value="P-loop containing nucleoside triphosphate hydrolases"/>
    <property type="match status" value="1"/>
</dbReference>
<accession>A0A9Q3UPL9</accession>
<feature type="transmembrane region" description="Helical" evidence="7">
    <location>
        <begin position="58"/>
        <end position="79"/>
    </location>
</feature>
<dbReference type="SUPFAM" id="SSF90123">
    <property type="entry name" value="ABC transporter transmembrane region"/>
    <property type="match status" value="1"/>
</dbReference>
<evidence type="ECO:0000259" key="8">
    <source>
        <dbReference type="PROSITE" id="PS50893"/>
    </source>
</evidence>
<evidence type="ECO:0000256" key="2">
    <source>
        <dbReference type="ARBA" id="ARBA00022692"/>
    </source>
</evidence>
<evidence type="ECO:0000313" key="10">
    <source>
        <dbReference type="EMBL" id="MCC9033103.1"/>
    </source>
</evidence>
<evidence type="ECO:0000256" key="4">
    <source>
        <dbReference type="ARBA" id="ARBA00022840"/>
    </source>
</evidence>
<gene>
    <name evidence="10" type="ORF">LNP80_02380</name>
</gene>
<dbReference type="PROSITE" id="PS50929">
    <property type="entry name" value="ABC_TM1F"/>
    <property type="match status" value="1"/>
</dbReference>
<feature type="transmembrane region" description="Helical" evidence="7">
    <location>
        <begin position="167"/>
        <end position="188"/>
    </location>
</feature>
<dbReference type="InterPro" id="IPR039421">
    <property type="entry name" value="Type_1_exporter"/>
</dbReference>
<dbReference type="GO" id="GO:0015421">
    <property type="term" value="F:ABC-type oligopeptide transporter activity"/>
    <property type="evidence" value="ECO:0007669"/>
    <property type="project" value="TreeGrafter"/>
</dbReference>
<dbReference type="RefSeq" id="WP_228459955.1">
    <property type="nucleotide sequence ID" value="NZ_JACXXP010000029.1"/>
</dbReference>
<comment type="caution">
    <text evidence="10">The sequence shown here is derived from an EMBL/GenBank/DDBJ whole genome shotgun (WGS) entry which is preliminary data.</text>
</comment>
<dbReference type="InterPro" id="IPR036640">
    <property type="entry name" value="ABC1_TM_sf"/>
</dbReference>
<dbReference type="PANTHER" id="PTHR43394">
    <property type="entry name" value="ATP-DEPENDENT PERMEASE MDL1, MITOCHONDRIAL"/>
    <property type="match status" value="1"/>
</dbReference>
<proteinExistence type="predicted"/>
<keyword evidence="3" id="KW-0547">Nucleotide-binding</keyword>
<dbReference type="PROSITE" id="PS00211">
    <property type="entry name" value="ABC_TRANSPORTER_1"/>
    <property type="match status" value="1"/>
</dbReference>
<dbReference type="InterPro" id="IPR027417">
    <property type="entry name" value="P-loop_NTPase"/>
</dbReference>
<feature type="domain" description="ABC transmembrane type-1" evidence="9">
    <location>
        <begin position="31"/>
        <end position="313"/>
    </location>
</feature>
<feature type="domain" description="ABC transporter" evidence="8">
    <location>
        <begin position="345"/>
        <end position="557"/>
    </location>
</feature>
<dbReference type="Gene3D" id="1.20.1560.10">
    <property type="entry name" value="ABC transporter type 1, transmembrane domain"/>
    <property type="match status" value="1"/>
</dbReference>
<dbReference type="Proteomes" id="UP001107960">
    <property type="component" value="Unassembled WGS sequence"/>
</dbReference>
<dbReference type="AlphaFoldDB" id="A0A9Q3UPL9"/>
<evidence type="ECO:0000256" key="6">
    <source>
        <dbReference type="ARBA" id="ARBA00023136"/>
    </source>
</evidence>
<dbReference type="SMART" id="SM00382">
    <property type="entry name" value="AAA"/>
    <property type="match status" value="1"/>
</dbReference>
<keyword evidence="4 10" id="KW-0067">ATP-binding</keyword>
<dbReference type="Gene3D" id="3.40.50.300">
    <property type="entry name" value="P-loop containing nucleotide triphosphate hydrolases"/>
    <property type="match status" value="1"/>
</dbReference>
<dbReference type="InterPro" id="IPR003439">
    <property type="entry name" value="ABC_transporter-like_ATP-bd"/>
</dbReference>
<name>A0A9Q3UPL9_9FLAO</name>
<keyword evidence="2 7" id="KW-0812">Transmembrane</keyword>
<organism evidence="10 11">
    <name type="scientific">Chryseobacterium muglaense</name>
    <dbReference type="NCBI Taxonomy" id="2893752"/>
    <lineage>
        <taxon>Bacteria</taxon>
        <taxon>Pseudomonadati</taxon>
        <taxon>Bacteroidota</taxon>
        <taxon>Flavobacteriia</taxon>
        <taxon>Flavobacteriales</taxon>
        <taxon>Weeksellaceae</taxon>
        <taxon>Chryseobacterium group</taxon>
        <taxon>Chryseobacterium</taxon>
    </lineage>
</organism>
<comment type="subcellular location">
    <subcellularLocation>
        <location evidence="1">Cell membrane</location>
        <topology evidence="1">Multi-pass membrane protein</topology>
    </subcellularLocation>
</comment>
<dbReference type="PANTHER" id="PTHR43394:SF1">
    <property type="entry name" value="ATP-BINDING CASSETTE SUB-FAMILY B MEMBER 10, MITOCHONDRIAL"/>
    <property type="match status" value="1"/>
</dbReference>
<reference evidence="10" key="1">
    <citation type="submission" date="2021-11" db="EMBL/GenBank/DDBJ databases">
        <title>Description of novel Chryseobacterium species.</title>
        <authorList>
            <person name="Saticioglu I.B."/>
            <person name="Ay H."/>
            <person name="Altun S."/>
            <person name="Duman M."/>
        </authorList>
    </citation>
    <scope>NUCLEOTIDE SEQUENCE</scope>
    <source>
        <strain evidence="10">C-39</strain>
    </source>
</reference>
<feature type="transmembrane region" description="Helical" evidence="7">
    <location>
        <begin position="25"/>
        <end position="46"/>
    </location>
</feature>
<dbReference type="GO" id="GO:0005886">
    <property type="term" value="C:plasma membrane"/>
    <property type="evidence" value="ECO:0007669"/>
    <property type="project" value="UniProtKB-SubCell"/>
</dbReference>
<dbReference type="InterPro" id="IPR017871">
    <property type="entry name" value="ABC_transporter-like_CS"/>
</dbReference>
<evidence type="ECO:0000256" key="7">
    <source>
        <dbReference type="SAM" id="Phobius"/>
    </source>
</evidence>